<dbReference type="SUPFAM" id="SSF88713">
    <property type="entry name" value="Glycoside hydrolase/deacetylase"/>
    <property type="match status" value="1"/>
</dbReference>
<dbReference type="GO" id="GO:0016810">
    <property type="term" value="F:hydrolase activity, acting on carbon-nitrogen (but not peptide) bonds"/>
    <property type="evidence" value="ECO:0007669"/>
    <property type="project" value="InterPro"/>
</dbReference>
<dbReference type="AlphaFoldDB" id="A0A370BY73"/>
<dbReference type="InterPro" id="IPR011330">
    <property type="entry name" value="Glyco_hydro/deAcase_b/a-brl"/>
</dbReference>
<evidence type="ECO:0000313" key="4">
    <source>
        <dbReference type="Proteomes" id="UP000253845"/>
    </source>
</evidence>
<dbReference type="Proteomes" id="UP000253845">
    <property type="component" value="Unassembled WGS sequence"/>
</dbReference>
<gene>
    <name evidence="3" type="ORF">M747DRAFT_354434</name>
</gene>
<dbReference type="EMBL" id="KZ851923">
    <property type="protein sequence ID" value="RDH18519.1"/>
    <property type="molecule type" value="Genomic_DNA"/>
</dbReference>
<keyword evidence="3" id="KW-0378">Hydrolase</keyword>
<protein>
    <submittedName>
        <fullName evidence="3">Glycoside hydrolase/deacetylase</fullName>
    </submittedName>
</protein>
<accession>A0A370BY73</accession>
<dbReference type="PANTHER" id="PTHR47561:SF1">
    <property type="entry name" value="POLYSACCHARIDE DEACETYLASE FAMILY PROTEIN (AFU_ORTHOLOGUE AFUA_6G05030)"/>
    <property type="match status" value="1"/>
</dbReference>
<evidence type="ECO:0000313" key="3">
    <source>
        <dbReference type="EMBL" id="RDH18519.1"/>
    </source>
</evidence>
<dbReference type="VEuPathDB" id="FungiDB:M747DRAFT_354434"/>
<dbReference type="CDD" id="cd10942">
    <property type="entry name" value="CE4_u11"/>
    <property type="match status" value="1"/>
</dbReference>
<feature type="domain" description="NodB homology" evidence="2">
    <location>
        <begin position="62"/>
        <end position="317"/>
    </location>
</feature>
<proteinExistence type="predicted"/>
<feature type="compositionally biased region" description="Pro residues" evidence="1">
    <location>
        <begin position="45"/>
        <end position="55"/>
    </location>
</feature>
<dbReference type="PROSITE" id="PS51677">
    <property type="entry name" value="NODB"/>
    <property type="match status" value="1"/>
</dbReference>
<evidence type="ECO:0000256" key="1">
    <source>
        <dbReference type="SAM" id="MobiDB-lite"/>
    </source>
</evidence>
<name>A0A370BY73_ASPNG</name>
<dbReference type="Pfam" id="PF01522">
    <property type="entry name" value="Polysacc_deac_1"/>
    <property type="match status" value="1"/>
</dbReference>
<evidence type="ECO:0000259" key="2">
    <source>
        <dbReference type="PROSITE" id="PS51677"/>
    </source>
</evidence>
<feature type="compositionally biased region" description="Polar residues" evidence="1">
    <location>
        <begin position="26"/>
        <end position="35"/>
    </location>
</feature>
<reference evidence="3 4" key="1">
    <citation type="submission" date="2018-07" db="EMBL/GenBank/DDBJ databases">
        <title>Section-level genome sequencing of Aspergillus section Nigri to investigate inter- and intra-species variation.</title>
        <authorList>
            <consortium name="DOE Joint Genome Institute"/>
            <person name="Vesth T.C."/>
            <person name="Nybo J.L."/>
            <person name="Theobald S."/>
            <person name="Frisvad J.C."/>
            <person name="Larsen T.O."/>
            <person name="Nielsen K.F."/>
            <person name="Hoof J.B."/>
            <person name="Brandl J."/>
            <person name="Salamov A."/>
            <person name="Riley R."/>
            <person name="Gladden J.M."/>
            <person name="Phatale P."/>
            <person name="Nielsen M.T."/>
            <person name="Lyhne E.K."/>
            <person name="Kogle M.E."/>
            <person name="Strasser K."/>
            <person name="McDonnell E."/>
            <person name="Barry K."/>
            <person name="Clum A."/>
            <person name="Chen C."/>
            <person name="Nolan M."/>
            <person name="Sandor L."/>
            <person name="Kuo A."/>
            <person name="Lipzen A."/>
            <person name="Hainaut M."/>
            <person name="Drula E."/>
            <person name="Tsang A."/>
            <person name="Magnuson J.K."/>
            <person name="Henrissat B."/>
            <person name="Wiebenga A."/>
            <person name="Simmons B.A."/>
            <person name="Makela M.R."/>
            <person name="De vries R.P."/>
            <person name="Grigoriev I.V."/>
            <person name="Mortensen U.H."/>
            <person name="Baker S.E."/>
            <person name="Andersen M.R."/>
        </authorList>
    </citation>
    <scope>NUCLEOTIDE SEQUENCE [LARGE SCALE GENOMIC DNA]</scope>
    <source>
        <strain evidence="3 4">ATCC 13496</strain>
    </source>
</reference>
<dbReference type="InterPro" id="IPR002509">
    <property type="entry name" value="NODB_dom"/>
</dbReference>
<organism evidence="3 4">
    <name type="scientific">Aspergillus niger ATCC 13496</name>
    <dbReference type="NCBI Taxonomy" id="1353008"/>
    <lineage>
        <taxon>Eukaryota</taxon>
        <taxon>Fungi</taxon>
        <taxon>Dikarya</taxon>
        <taxon>Ascomycota</taxon>
        <taxon>Pezizomycotina</taxon>
        <taxon>Eurotiomycetes</taxon>
        <taxon>Eurotiomycetidae</taxon>
        <taxon>Eurotiales</taxon>
        <taxon>Aspergillaceae</taxon>
        <taxon>Aspergillus</taxon>
        <taxon>Aspergillus subgen. Circumdati</taxon>
    </lineage>
</organism>
<sequence>MTSLGDLCAGPTCCSDESLIVPAATPGNNAAPSSPTDRHNTHFQPHPPSPMPPSSWPDSAKAAVSITFDNVGESRDVGVGAWPKEKPVGQHPSVLEVTPIILDILDKHDVKVTYFMEAWGIQTYPKMLSEVQSRGHEIGYHAYQHEEWKTLSPLQEEKIINKSLPIAQELGVCYKGFRPPGGSMNAGTKDLLRRHGIKYASILGQDISTDKDGFVTLPFQWRAVDAFYILDAFDFLRAEYGEQGSIFTCEAFQQALFDQIDAAVEKGAFIDILFHPFLHTSPETRAVIEAVVARVSNDPDIWCAPTYEVAEWAAAHQ</sequence>
<feature type="region of interest" description="Disordered" evidence="1">
    <location>
        <begin position="24"/>
        <end position="59"/>
    </location>
</feature>
<dbReference type="PANTHER" id="PTHR47561">
    <property type="entry name" value="POLYSACCHARIDE DEACETYLASE FAMILY PROTEIN (AFU_ORTHOLOGUE AFUA_6G05030)"/>
    <property type="match status" value="1"/>
</dbReference>
<dbReference type="GO" id="GO:0005975">
    <property type="term" value="P:carbohydrate metabolic process"/>
    <property type="evidence" value="ECO:0007669"/>
    <property type="project" value="InterPro"/>
</dbReference>
<dbReference type="Gene3D" id="3.20.20.370">
    <property type="entry name" value="Glycoside hydrolase/deacetylase"/>
    <property type="match status" value="1"/>
</dbReference>